<accession>X1E8W1</accession>
<dbReference type="EMBL" id="BART01020654">
    <property type="protein sequence ID" value="GAH05078.1"/>
    <property type="molecule type" value="Genomic_DNA"/>
</dbReference>
<gene>
    <name evidence="1" type="ORF">S01H4_38306</name>
</gene>
<comment type="caution">
    <text evidence="1">The sequence shown here is derived from an EMBL/GenBank/DDBJ whole genome shotgun (WGS) entry which is preliminary data.</text>
</comment>
<proteinExistence type="predicted"/>
<evidence type="ECO:0000313" key="1">
    <source>
        <dbReference type="EMBL" id="GAH05078.1"/>
    </source>
</evidence>
<protein>
    <submittedName>
        <fullName evidence="1">Uncharacterized protein</fullName>
    </submittedName>
</protein>
<organism evidence="1">
    <name type="scientific">marine sediment metagenome</name>
    <dbReference type="NCBI Taxonomy" id="412755"/>
    <lineage>
        <taxon>unclassified sequences</taxon>
        <taxon>metagenomes</taxon>
        <taxon>ecological metagenomes</taxon>
    </lineage>
</organism>
<sequence>MEKVQEKISKHIEEQTQQTAIHELVRQLVDDLKDLEENKKKIKANTIKISEIESAENFKDWEDIKSQRENLGNDISAKESLITSLNDEVIPPLVEQKNNLLTKESDLKEKDDNLKLENKKREITIILRALMRELPNRLLPNFIERINLAAT</sequence>
<name>X1E8W1_9ZZZZ</name>
<reference evidence="1" key="1">
    <citation type="journal article" date="2014" name="Front. Microbiol.">
        <title>High frequency of phylogenetically diverse reductive dehalogenase-homologous genes in deep subseafloor sedimentary metagenomes.</title>
        <authorList>
            <person name="Kawai M."/>
            <person name="Futagami T."/>
            <person name="Toyoda A."/>
            <person name="Takaki Y."/>
            <person name="Nishi S."/>
            <person name="Hori S."/>
            <person name="Arai W."/>
            <person name="Tsubouchi T."/>
            <person name="Morono Y."/>
            <person name="Uchiyama I."/>
            <person name="Ito T."/>
            <person name="Fujiyama A."/>
            <person name="Inagaki F."/>
            <person name="Takami H."/>
        </authorList>
    </citation>
    <scope>NUCLEOTIDE SEQUENCE</scope>
    <source>
        <strain evidence="1">Expedition CK06-06</strain>
    </source>
</reference>
<dbReference type="AlphaFoldDB" id="X1E8W1"/>
<feature type="non-terminal residue" evidence="1">
    <location>
        <position position="151"/>
    </location>
</feature>